<sequence length="696" mass="79904">MSALKNQLKEKNEEYLKRIDAATSKIDKLINNNLYNYIKYLETNDNSYLVKETEKLKAKKLEALKENVEPNTSVLPQKKTTQKKTASLADTTYTTAQIVIKKEKISNISADSSSSIASSIHSETSVIKNGIVKDAISDMPAPSKVPPRKKKIKAEPLETTTRSTRTRTKPKQYYESPEKSSRGKPSDVIVQNTTVTMIDLSEDKDPDTERKTKDDQQSTRTTRTKTRQKKHLEVEQPKKEVESKIETKQSKRIRSKSSSEDVVENVKKSKSTSSHDQEVNETGQTDYEDAVSNLCPADIENIDIQNATMVINSTMVVENPKKNKTTKVQGEPEAKKPDWKTPPKTKSKKQQIKEIFSPYENKSLKKKVEAFEKFGSASKESANPSKIPLLKEHGTSGDPGSALKSKPYTPFSNKFIPKTCSTVDVNKNHPRSQKKSSLYNDSGTSMRCLSALKASQAELREREKRRQEKEAEGQLKKDALLQAQAEEIKRKREEKQLKAQQQRELLEKEREKNLELQRLKDEKHKQTVTEKEEKIQKTKEEVEKKRLLAKNKAKILREKERLAAQKQDNGLPIYMTTKANLLPTEDCYDSDDDEYEFHRKNYTKPNWSRDNAMYKQLYTQLIAGEKIKNTLFCCTNHNVDLVEIFENIDPRKLKRTSSAQWRKPPRYTLFSETSEIHFSEDSDDEKDVKGTPRTKR</sequence>
<feature type="region of interest" description="Disordered" evidence="2">
    <location>
        <begin position="137"/>
        <end position="289"/>
    </location>
</feature>
<evidence type="ECO:0000256" key="2">
    <source>
        <dbReference type="SAM" id="MobiDB-lite"/>
    </source>
</evidence>
<feature type="compositionally biased region" description="Basic and acidic residues" evidence="2">
    <location>
        <begin position="231"/>
        <end position="249"/>
    </location>
</feature>
<name>A0A9P0D5D9_9CUCU</name>
<feature type="compositionally biased region" description="Basic and acidic residues" evidence="2">
    <location>
        <begin position="176"/>
        <end position="185"/>
    </location>
</feature>
<dbReference type="Proteomes" id="UP001153636">
    <property type="component" value="Chromosome 4"/>
</dbReference>
<evidence type="ECO:0000313" key="3">
    <source>
        <dbReference type="EMBL" id="CAH1110186.1"/>
    </source>
</evidence>
<feature type="compositionally biased region" description="Basic and acidic residues" evidence="2">
    <location>
        <begin position="330"/>
        <end position="341"/>
    </location>
</feature>
<keyword evidence="1" id="KW-0175">Coiled coil</keyword>
<proteinExistence type="predicted"/>
<feature type="compositionally biased region" description="Basic and acidic residues" evidence="2">
    <location>
        <begin position="201"/>
        <end position="217"/>
    </location>
</feature>
<organism evidence="3 4">
    <name type="scientific">Psylliodes chrysocephalus</name>
    <dbReference type="NCBI Taxonomy" id="3402493"/>
    <lineage>
        <taxon>Eukaryota</taxon>
        <taxon>Metazoa</taxon>
        <taxon>Ecdysozoa</taxon>
        <taxon>Arthropoda</taxon>
        <taxon>Hexapoda</taxon>
        <taxon>Insecta</taxon>
        <taxon>Pterygota</taxon>
        <taxon>Neoptera</taxon>
        <taxon>Endopterygota</taxon>
        <taxon>Coleoptera</taxon>
        <taxon>Polyphaga</taxon>
        <taxon>Cucujiformia</taxon>
        <taxon>Chrysomeloidea</taxon>
        <taxon>Chrysomelidae</taxon>
        <taxon>Galerucinae</taxon>
        <taxon>Alticini</taxon>
        <taxon>Psylliodes</taxon>
    </lineage>
</organism>
<dbReference type="EMBL" id="OV651816">
    <property type="protein sequence ID" value="CAH1110186.1"/>
    <property type="molecule type" value="Genomic_DNA"/>
</dbReference>
<feature type="compositionally biased region" description="Polar residues" evidence="2">
    <location>
        <begin position="435"/>
        <end position="447"/>
    </location>
</feature>
<feature type="region of interest" description="Disordered" evidence="2">
    <location>
        <begin position="315"/>
        <end position="351"/>
    </location>
</feature>
<feature type="region of interest" description="Disordered" evidence="2">
    <location>
        <begin position="375"/>
        <end position="479"/>
    </location>
</feature>
<evidence type="ECO:0000256" key="1">
    <source>
        <dbReference type="SAM" id="Coils"/>
    </source>
</evidence>
<reference evidence="3" key="1">
    <citation type="submission" date="2022-01" db="EMBL/GenBank/DDBJ databases">
        <authorList>
            <person name="King R."/>
        </authorList>
    </citation>
    <scope>NUCLEOTIDE SEQUENCE</scope>
</reference>
<keyword evidence="4" id="KW-1185">Reference proteome</keyword>
<feature type="coiled-coil region" evidence="1">
    <location>
        <begin position="5"/>
        <end position="32"/>
    </location>
</feature>
<gene>
    <name evidence="3" type="ORF">PSYICH_LOCUS10521</name>
</gene>
<dbReference type="OrthoDB" id="6123at2759"/>
<evidence type="ECO:0000313" key="4">
    <source>
        <dbReference type="Proteomes" id="UP001153636"/>
    </source>
</evidence>
<accession>A0A9P0D5D9</accession>
<feature type="compositionally biased region" description="Basic and acidic residues" evidence="2">
    <location>
        <begin position="458"/>
        <end position="479"/>
    </location>
</feature>
<evidence type="ECO:0008006" key="5">
    <source>
        <dbReference type="Google" id="ProtNLM"/>
    </source>
</evidence>
<protein>
    <recommendedName>
        <fullName evidence="5">Inner centromere protein ARK-binding domain-containing protein</fullName>
    </recommendedName>
</protein>
<dbReference type="AlphaFoldDB" id="A0A9P0D5D9"/>